<dbReference type="InterPro" id="IPR039418">
    <property type="entry name" value="LexA-like"/>
</dbReference>
<evidence type="ECO:0000313" key="3">
    <source>
        <dbReference type="EMBL" id="MBE8612055.1"/>
    </source>
</evidence>
<dbReference type="InterPro" id="IPR050077">
    <property type="entry name" value="LexA_repressor"/>
</dbReference>
<dbReference type="InterPro" id="IPR010982">
    <property type="entry name" value="Lambda_DNA-bd_dom_sf"/>
</dbReference>
<dbReference type="CDD" id="cd00093">
    <property type="entry name" value="HTH_XRE"/>
    <property type="match status" value="1"/>
</dbReference>
<dbReference type="PANTHER" id="PTHR33516:SF2">
    <property type="entry name" value="LEXA REPRESSOR-RELATED"/>
    <property type="match status" value="1"/>
</dbReference>
<dbReference type="EMBL" id="PKLF01000005">
    <property type="protein sequence ID" value="MBE8612055.1"/>
    <property type="molecule type" value="Genomic_DNA"/>
</dbReference>
<dbReference type="Pfam" id="PF00717">
    <property type="entry name" value="Peptidase_S24"/>
    <property type="match status" value="1"/>
</dbReference>
<dbReference type="InterPro" id="IPR001387">
    <property type="entry name" value="Cro/C1-type_HTH"/>
</dbReference>
<dbReference type="PANTHER" id="PTHR33516">
    <property type="entry name" value="LEXA REPRESSOR"/>
    <property type="match status" value="1"/>
</dbReference>
<dbReference type="EMBL" id="CP028956">
    <property type="protein sequence ID" value="AWC94926.1"/>
    <property type="molecule type" value="Genomic_DNA"/>
</dbReference>
<accession>A0A2S1BFN5</accession>
<dbReference type="GO" id="GO:0003677">
    <property type="term" value="F:DNA binding"/>
    <property type="evidence" value="ECO:0007669"/>
    <property type="project" value="InterPro"/>
</dbReference>
<gene>
    <name evidence="2" type="ORF">AM380_15390</name>
    <name evidence="3" type="ORF">CYG68_06430</name>
</gene>
<name>A0A2S1BFN5_MORMO</name>
<evidence type="ECO:0000313" key="4">
    <source>
        <dbReference type="Proteomes" id="UP000244682"/>
    </source>
</evidence>
<dbReference type="Gene3D" id="1.10.260.40">
    <property type="entry name" value="lambda repressor-like DNA-binding domains"/>
    <property type="match status" value="1"/>
</dbReference>
<organism evidence="3 5">
    <name type="scientific">Morganella morganii</name>
    <name type="common">Proteus morganii</name>
    <dbReference type="NCBI Taxonomy" id="582"/>
    <lineage>
        <taxon>Bacteria</taxon>
        <taxon>Pseudomonadati</taxon>
        <taxon>Pseudomonadota</taxon>
        <taxon>Gammaproteobacteria</taxon>
        <taxon>Enterobacterales</taxon>
        <taxon>Morganellaceae</taxon>
        <taxon>Morganella</taxon>
    </lineage>
</organism>
<dbReference type="SMART" id="SM00530">
    <property type="entry name" value="HTH_XRE"/>
    <property type="match status" value="1"/>
</dbReference>
<protein>
    <submittedName>
        <fullName evidence="3">LexA family transcriptional repressor</fullName>
    </submittedName>
</protein>
<feature type="domain" description="HTH cro/C1-type" evidence="1">
    <location>
        <begin position="8"/>
        <end position="63"/>
    </location>
</feature>
<dbReference type="Proteomes" id="UP000244682">
    <property type="component" value="Chromosome"/>
</dbReference>
<reference evidence="3" key="1">
    <citation type="submission" date="2017-12" db="EMBL/GenBank/DDBJ databases">
        <title>Genome sequencing and analysis.</title>
        <authorList>
            <person name="Huang Y.-T."/>
        </authorList>
    </citation>
    <scope>NUCLEOTIDE SEQUENCE</scope>
    <source>
        <strain evidence="3">VGH116</strain>
    </source>
</reference>
<dbReference type="SUPFAM" id="SSF51306">
    <property type="entry name" value="LexA/Signal peptidase"/>
    <property type="match status" value="1"/>
</dbReference>
<dbReference type="PROSITE" id="PS50943">
    <property type="entry name" value="HTH_CROC1"/>
    <property type="match status" value="1"/>
</dbReference>
<dbReference type="RefSeq" id="WP_004242438.1">
    <property type="nucleotide sequence ID" value="NZ_CAXOJW010000028.1"/>
</dbReference>
<dbReference type="Proteomes" id="UP000650477">
    <property type="component" value="Unassembled WGS sequence"/>
</dbReference>
<evidence type="ECO:0000313" key="2">
    <source>
        <dbReference type="EMBL" id="AWC94926.1"/>
    </source>
</evidence>
<proteinExistence type="predicted"/>
<evidence type="ECO:0000313" key="5">
    <source>
        <dbReference type="Proteomes" id="UP000650477"/>
    </source>
</evidence>
<dbReference type="Pfam" id="PF01381">
    <property type="entry name" value="HTH_3"/>
    <property type="match status" value="1"/>
</dbReference>
<sequence>MKTLSERLSKVRQELGLTQQELADRAGVTRVAISKAEQGLTKSFNSDTLFDIAKALNVDPYWLQLGSDKADRRSYTDAIFKKKLKLKLADDILSKQLQRPLPISGQNDPSIIDCNIKPHDKQPDSKYSYPKINWVQAGAFARNGDDYSQFEIENWYDSIKYAGERGYWLEVKGDSMSSPVGITFPEGMIILVDPEKDPYPNCYVVAEIKDTNEATFKKFICDSGRDYLKPLNPNYPLIPMDEKIKIIGVVVDAKWDIF</sequence>
<dbReference type="InterPro" id="IPR015927">
    <property type="entry name" value="Peptidase_S24_S26A/B/C"/>
</dbReference>
<dbReference type="AlphaFoldDB" id="A0A2S1BFN5"/>
<evidence type="ECO:0000259" key="1">
    <source>
        <dbReference type="PROSITE" id="PS50943"/>
    </source>
</evidence>
<dbReference type="SUPFAM" id="SSF47413">
    <property type="entry name" value="lambda repressor-like DNA-binding domains"/>
    <property type="match status" value="1"/>
</dbReference>
<dbReference type="CDD" id="cd06529">
    <property type="entry name" value="S24_LexA-like"/>
    <property type="match status" value="1"/>
</dbReference>
<reference evidence="2 4" key="2">
    <citation type="submission" date="2018-04" db="EMBL/GenBank/DDBJ databases">
        <title>Whole genome sequencing of Morganella morganii AR_0133.</title>
        <authorList>
            <person name="Conlan S."/>
            <person name="Thomas P.J."/>
            <person name="Mullikin J."/>
            <person name="Frank K.M."/>
            <person name="Segre J.A."/>
        </authorList>
    </citation>
    <scope>NUCLEOTIDE SEQUENCE [LARGE SCALE GENOMIC DNA]</scope>
    <source>
        <strain evidence="2 4">AR_0133</strain>
    </source>
</reference>
<dbReference type="InterPro" id="IPR036286">
    <property type="entry name" value="LexA/Signal_pep-like_sf"/>
</dbReference>
<dbReference type="Gene3D" id="2.10.109.10">
    <property type="entry name" value="Umud Fragment, subunit A"/>
    <property type="match status" value="1"/>
</dbReference>